<protein>
    <recommendedName>
        <fullName evidence="1">DUF6879 domain-containing protein</fullName>
    </recommendedName>
</protein>
<evidence type="ECO:0000313" key="3">
    <source>
        <dbReference type="Proteomes" id="UP000578077"/>
    </source>
</evidence>
<dbReference type="InterPro" id="IPR049244">
    <property type="entry name" value="DUF6879"/>
</dbReference>
<feature type="domain" description="DUF6879" evidence="1">
    <location>
        <begin position="24"/>
        <end position="192"/>
    </location>
</feature>
<comment type="caution">
    <text evidence="2">The sequence shown here is derived from an EMBL/GenBank/DDBJ whole genome shotgun (WGS) entry which is preliminary data.</text>
</comment>
<reference evidence="2 3" key="1">
    <citation type="submission" date="2020-08" db="EMBL/GenBank/DDBJ databases">
        <title>Sequencing the genomes of 1000 actinobacteria strains.</title>
        <authorList>
            <person name="Klenk H.-P."/>
        </authorList>
    </citation>
    <scope>NUCLEOTIDE SEQUENCE [LARGE SCALE GENOMIC DNA]</scope>
    <source>
        <strain evidence="2 3">DSM 44593</strain>
    </source>
</reference>
<evidence type="ECO:0000259" key="1">
    <source>
        <dbReference type="Pfam" id="PF21806"/>
    </source>
</evidence>
<dbReference type="Proteomes" id="UP000578077">
    <property type="component" value="Unassembled WGS sequence"/>
</dbReference>
<keyword evidence="3" id="KW-1185">Reference proteome</keyword>
<dbReference type="RefSeq" id="WP_184632593.1">
    <property type="nucleotide sequence ID" value="NZ_BAABKT010000044.1"/>
</dbReference>
<organism evidence="2 3">
    <name type="scientific">Streptomonospora salina</name>
    <dbReference type="NCBI Taxonomy" id="104205"/>
    <lineage>
        <taxon>Bacteria</taxon>
        <taxon>Bacillati</taxon>
        <taxon>Actinomycetota</taxon>
        <taxon>Actinomycetes</taxon>
        <taxon>Streptosporangiales</taxon>
        <taxon>Nocardiopsidaceae</taxon>
        <taxon>Streptomonospora</taxon>
    </lineage>
</organism>
<proteinExistence type="predicted"/>
<sequence length="206" mass="23451">MLERISAIPALPGPKLARPAYHRDFAAEFTELTGILWKLERGQTYQEHGDASWEAFVAGDWERSLVLNDRERDGARAEAASLREQGVELRRLRIVEKPVTPYVQWEMQYFRILAEEGFPLRVLEADRIAEHERSGPLPDLNLLGERVLYHIVQEPDGTPAGARRIDDPESIAGVRRAMESLFDQAEPVLEYFHREIAPLPAPTVTT</sequence>
<name>A0A841E5H9_9ACTN</name>
<gene>
    <name evidence="2" type="ORF">HNR25_000199</name>
</gene>
<evidence type="ECO:0000313" key="2">
    <source>
        <dbReference type="EMBL" id="MBB5996448.1"/>
    </source>
</evidence>
<dbReference type="AlphaFoldDB" id="A0A841E5H9"/>
<dbReference type="Pfam" id="PF21806">
    <property type="entry name" value="DUF6879"/>
    <property type="match status" value="1"/>
</dbReference>
<accession>A0A841E5H9</accession>
<dbReference type="EMBL" id="JACHLY010000001">
    <property type="protein sequence ID" value="MBB5996448.1"/>
    <property type="molecule type" value="Genomic_DNA"/>
</dbReference>